<comment type="caution">
    <text evidence="2">The sequence shown here is derived from an EMBL/GenBank/DDBJ whole genome shotgun (WGS) entry which is preliminary data.</text>
</comment>
<keyword evidence="3" id="KW-1185">Reference proteome</keyword>
<dbReference type="InterPro" id="IPR011050">
    <property type="entry name" value="Pectin_lyase_fold/virulence"/>
</dbReference>
<accession>A0AAN5APF7</accession>
<feature type="signal peptide" evidence="1">
    <location>
        <begin position="1"/>
        <end position="24"/>
    </location>
</feature>
<evidence type="ECO:0000313" key="3">
    <source>
        <dbReference type="Proteomes" id="UP001310022"/>
    </source>
</evidence>
<keyword evidence="1" id="KW-0732">Signal</keyword>
<dbReference type="InterPro" id="IPR012334">
    <property type="entry name" value="Pectin_lyas_fold"/>
</dbReference>
<dbReference type="RefSeq" id="WP_338239356.1">
    <property type="nucleotide sequence ID" value="NZ_BQKE01000004.1"/>
</dbReference>
<protein>
    <recommendedName>
        <fullName evidence="4">Right handed beta helix domain-containing protein</fullName>
    </recommendedName>
</protein>
<feature type="chain" id="PRO_5042859186" description="Right handed beta helix domain-containing protein" evidence="1">
    <location>
        <begin position="25"/>
        <end position="521"/>
    </location>
</feature>
<reference evidence="2 3" key="1">
    <citation type="submission" date="2021-12" db="EMBL/GenBank/DDBJ databases">
        <title>Genome sequencing of bacteria with rrn-lacking chromosome and rrn-plasmid.</title>
        <authorList>
            <person name="Anda M."/>
            <person name="Iwasaki W."/>
        </authorList>
    </citation>
    <scope>NUCLEOTIDE SEQUENCE [LARGE SCALE GENOMIC DNA]</scope>
    <source>
        <strain evidence="2 3">NBRC 15940</strain>
    </source>
</reference>
<dbReference type="EMBL" id="BQKE01000004">
    <property type="protein sequence ID" value="GJM64286.1"/>
    <property type="molecule type" value="Genomic_DNA"/>
</dbReference>
<proteinExistence type="predicted"/>
<dbReference type="AlphaFoldDB" id="A0AAN5APF7"/>
<evidence type="ECO:0000313" key="2">
    <source>
        <dbReference type="EMBL" id="GJM64286.1"/>
    </source>
</evidence>
<dbReference type="Proteomes" id="UP001310022">
    <property type="component" value="Unassembled WGS sequence"/>
</dbReference>
<dbReference type="PROSITE" id="PS51257">
    <property type="entry name" value="PROKAR_LIPOPROTEIN"/>
    <property type="match status" value="1"/>
</dbReference>
<evidence type="ECO:0000256" key="1">
    <source>
        <dbReference type="SAM" id="SignalP"/>
    </source>
</evidence>
<dbReference type="SUPFAM" id="SSF51126">
    <property type="entry name" value="Pectin lyase-like"/>
    <property type="match status" value="1"/>
</dbReference>
<gene>
    <name evidence="2" type="ORF">PEDI_48380</name>
</gene>
<name>A0AAN5APF7_9BACT</name>
<dbReference type="Gene3D" id="2.160.20.10">
    <property type="entry name" value="Single-stranded right-handed beta-helix, Pectin lyase-like"/>
    <property type="match status" value="1"/>
</dbReference>
<organism evidence="2 3">
    <name type="scientific">Persicobacter diffluens</name>
    <dbReference type="NCBI Taxonomy" id="981"/>
    <lineage>
        <taxon>Bacteria</taxon>
        <taxon>Pseudomonadati</taxon>
        <taxon>Bacteroidota</taxon>
        <taxon>Cytophagia</taxon>
        <taxon>Cytophagales</taxon>
        <taxon>Persicobacteraceae</taxon>
        <taxon>Persicobacter</taxon>
    </lineage>
</organism>
<evidence type="ECO:0008006" key="4">
    <source>
        <dbReference type="Google" id="ProtNLM"/>
    </source>
</evidence>
<sequence length="521" mass="56931">MKTQKFIHLNTVKSLLMSSLIALFYSCSPQEEMLLNEQTNAEASLPLSSTLSDAFNSSNFYSSPSGNLPKLTFNGSTSASLNTFIKNASNDGGAVITIPKATYKWNDILLQSNVHLEIEAGTIIQPESNSTRRIFNLGGNSSNNSRIENVSIEGVGGRFTVDISDPAFTNNNLVAFRVGRVDNFKLFSFDIEDRRSSVASICLVYVGNTNETRPWATNGVIQGITQYNAHTGYGLVQCYSAENILFKNIICHGGVTLRLETDDKVMKEEIKFGAKEAGVDQIFASNVRCTNGISPLMFSPHFMKNGSVTVDRVVANGCAFAVRVEQGFVELFDVDYQFSTANNTERDKFKAFIESQFNLSNGQSATSGNPYKRNNGTQWAVRLSAAAINAPRNAYVSNQLGNLMAGEFATSYVSDITANYRNNGAKIKQAHLGYIPCSEWSRLLNPTTSLGMFNGFEYHGPSVALSVDNTNGTSNNGNYIIQLSGQQFSGFPSGHIQNIKNNTGKLCNNNVNSITTYVAEF</sequence>